<dbReference type="HAMAP" id="MF_00121">
    <property type="entry name" value="GatB"/>
    <property type="match status" value="1"/>
</dbReference>
<dbReference type="EMBL" id="JANBQB010000093">
    <property type="protein sequence ID" value="KAJ1982334.1"/>
    <property type="molecule type" value="Genomic_DNA"/>
</dbReference>
<evidence type="ECO:0000256" key="7">
    <source>
        <dbReference type="HAMAP-Rule" id="MF_03147"/>
    </source>
</evidence>
<evidence type="ECO:0000259" key="8">
    <source>
        <dbReference type="SMART" id="SM00845"/>
    </source>
</evidence>
<evidence type="ECO:0000256" key="3">
    <source>
        <dbReference type="ARBA" id="ARBA00022741"/>
    </source>
</evidence>
<keyword evidence="5 7" id="KW-0648">Protein biosynthesis</keyword>
<dbReference type="Pfam" id="PF02934">
    <property type="entry name" value="GatB_N"/>
    <property type="match status" value="1"/>
</dbReference>
<dbReference type="PANTHER" id="PTHR11659:SF0">
    <property type="entry name" value="GLUTAMYL-TRNA(GLN) AMIDOTRANSFERASE SUBUNIT B, MITOCHONDRIAL"/>
    <property type="match status" value="1"/>
</dbReference>
<comment type="subunit">
    <text evidence="7">Subunit of the heterotrimeric GatCAB amidotransferase (AdT) complex, composed of A, B and C subunits.</text>
</comment>
<dbReference type="InterPro" id="IPR003789">
    <property type="entry name" value="Asn/Gln_tRNA_amidoTrase-B-like"/>
</dbReference>
<accession>A0A9W8B426</accession>
<feature type="domain" description="Asn/Gln amidotransferase" evidence="8">
    <location>
        <begin position="424"/>
        <end position="557"/>
    </location>
</feature>
<dbReference type="OrthoDB" id="1722066at2759"/>
<dbReference type="Pfam" id="PF02637">
    <property type="entry name" value="GatB_Yqey"/>
    <property type="match status" value="1"/>
</dbReference>
<comment type="subcellular location">
    <subcellularLocation>
        <location evidence="7">Mitochondrion</location>
    </subcellularLocation>
</comment>
<dbReference type="InterPro" id="IPR006075">
    <property type="entry name" value="Asn/Gln-tRNA_Trfase_suB/E_cat"/>
</dbReference>
<dbReference type="SUPFAM" id="SSF55931">
    <property type="entry name" value="Glutamine synthetase/guanido kinase"/>
    <property type="match status" value="1"/>
</dbReference>
<proteinExistence type="inferred from homology"/>
<keyword evidence="7" id="KW-0496">Mitochondrion</keyword>
<dbReference type="SMART" id="SM00845">
    <property type="entry name" value="GatB_Yqey"/>
    <property type="match status" value="1"/>
</dbReference>
<dbReference type="InterPro" id="IPR014746">
    <property type="entry name" value="Gln_synth/guanido_kin_cat_dom"/>
</dbReference>
<dbReference type="PANTHER" id="PTHR11659">
    <property type="entry name" value="GLUTAMYL-TRNA GLN AMIDOTRANSFERASE SUBUNIT B MITOCHONDRIAL AND PROKARYOTIC PET112-RELATED"/>
    <property type="match status" value="1"/>
</dbReference>
<evidence type="ECO:0000256" key="5">
    <source>
        <dbReference type="ARBA" id="ARBA00022917"/>
    </source>
</evidence>
<dbReference type="InterPro" id="IPR004413">
    <property type="entry name" value="GatB"/>
</dbReference>
<dbReference type="GO" id="GO:0050567">
    <property type="term" value="F:glutaminyl-tRNA synthase (glutamine-hydrolyzing) activity"/>
    <property type="evidence" value="ECO:0007669"/>
    <property type="project" value="UniProtKB-UniRule"/>
</dbReference>
<dbReference type="InterPro" id="IPR006660">
    <property type="entry name" value="Arsenate_reductase-like"/>
</dbReference>
<organism evidence="9 10">
    <name type="scientific">Dimargaris verticillata</name>
    <dbReference type="NCBI Taxonomy" id="2761393"/>
    <lineage>
        <taxon>Eukaryota</taxon>
        <taxon>Fungi</taxon>
        <taxon>Fungi incertae sedis</taxon>
        <taxon>Zoopagomycota</taxon>
        <taxon>Kickxellomycotina</taxon>
        <taxon>Dimargaritomycetes</taxon>
        <taxon>Dimargaritales</taxon>
        <taxon>Dimargaritaceae</taxon>
        <taxon>Dimargaris</taxon>
    </lineage>
</organism>
<comment type="similarity">
    <text evidence="1 7">Belongs to the GatB/GatE family. GatB subfamily.</text>
</comment>
<comment type="catalytic activity">
    <reaction evidence="6 7">
        <text>L-glutamyl-tRNA(Gln) + L-glutamine + ATP + H2O = L-glutaminyl-tRNA(Gln) + L-glutamate + ADP + phosphate + H(+)</text>
        <dbReference type="Rhea" id="RHEA:17521"/>
        <dbReference type="Rhea" id="RHEA-COMP:9681"/>
        <dbReference type="Rhea" id="RHEA-COMP:9684"/>
        <dbReference type="ChEBI" id="CHEBI:15377"/>
        <dbReference type="ChEBI" id="CHEBI:15378"/>
        <dbReference type="ChEBI" id="CHEBI:29985"/>
        <dbReference type="ChEBI" id="CHEBI:30616"/>
        <dbReference type="ChEBI" id="CHEBI:43474"/>
        <dbReference type="ChEBI" id="CHEBI:58359"/>
        <dbReference type="ChEBI" id="CHEBI:78520"/>
        <dbReference type="ChEBI" id="CHEBI:78521"/>
        <dbReference type="ChEBI" id="CHEBI:456216"/>
    </reaction>
</comment>
<comment type="function">
    <text evidence="7">Allows the formation of correctly charged Gln-tRNA(Gln) through the transamidation of misacylated Glu-tRNA(Gln) in the mitochondria. The reaction takes place in the presence of glutamine and ATP through an activated gamma-phospho-Glu-tRNA(Gln).</text>
</comment>
<dbReference type="AlphaFoldDB" id="A0A9W8B426"/>
<dbReference type="GO" id="GO:0005739">
    <property type="term" value="C:mitochondrion"/>
    <property type="evidence" value="ECO:0007669"/>
    <property type="project" value="UniProtKB-SubCell"/>
</dbReference>
<comment type="caution">
    <text evidence="9">The sequence shown here is derived from an EMBL/GenBank/DDBJ whole genome shotgun (WGS) entry which is preliminary data.</text>
</comment>
<evidence type="ECO:0000256" key="1">
    <source>
        <dbReference type="ARBA" id="ARBA00005306"/>
    </source>
</evidence>
<dbReference type="EC" id="6.3.5.-" evidence="7"/>
<keyword evidence="3 7" id="KW-0547">Nucleotide-binding</keyword>
<gene>
    <name evidence="9" type="ORF">H4R34_001744</name>
</gene>
<dbReference type="Proteomes" id="UP001151582">
    <property type="component" value="Unassembled WGS sequence"/>
</dbReference>
<dbReference type="InterPro" id="IPR018027">
    <property type="entry name" value="Asn/Gln_amidotransferase"/>
</dbReference>
<keyword evidence="4 7" id="KW-0067">ATP-binding</keyword>
<name>A0A9W8B426_9FUNG</name>
<dbReference type="GO" id="GO:0030956">
    <property type="term" value="C:glutamyl-tRNA(Gln) amidotransferase complex"/>
    <property type="evidence" value="ECO:0007669"/>
    <property type="project" value="UniProtKB-UniRule"/>
</dbReference>
<evidence type="ECO:0000313" key="10">
    <source>
        <dbReference type="Proteomes" id="UP001151582"/>
    </source>
</evidence>
<evidence type="ECO:0000256" key="6">
    <source>
        <dbReference type="ARBA" id="ARBA00047913"/>
    </source>
</evidence>
<dbReference type="GO" id="GO:0005524">
    <property type="term" value="F:ATP binding"/>
    <property type="evidence" value="ECO:0007669"/>
    <property type="project" value="UniProtKB-KW"/>
</dbReference>
<protein>
    <recommendedName>
        <fullName evidence="7">Glutamyl-tRNA(Gln) amidotransferase subunit B, mitochondrial</fullName>
        <shortName evidence="7">Glu-AdT subunit B</shortName>
        <ecNumber evidence="7">6.3.5.-</ecNumber>
    </recommendedName>
</protein>
<sequence length="562" mass="62277">MTGRGLSGLFGRTLNGRIRGRTGWWEPVIGLEVHAQLNTPHKLFAPRAPTKWSNPPNQNVTVIDAAFPGAMPRVNRECVGKALRVIAALGGEIQPWSRFERKHYFYPDLPQGYQITQRHWPIGKGGRIQYSSWDAKQVQRTADVMLAAGANVTAPSDQTSTLEGATLELADTNSSNTPLVTESDWLQPIGTIRIEQIQLEQDTAKSVHDVVAGSTLIELNRAGAPLVEIVMAPDIRSETEAVIVVRKLQEILQSIGASDARMDEGSLRCDVNVSVRPVCDHHTAKAQQLFGTRVELKNLISLRLIHQAIQAEVRRQIGILEAAHQLNAPPTTPVESLAQETRGFDPATGRTVRLRSKEGAPDYRYMPETDVPPLVLTREYMQCVVQPDQLAQRLPDTIRARLCEEYGLSLAECHALMLVPTAPAYFEAVVAHTTAAMTINQRATQALAWITSELYGALKMRDMTFTQNPVTSTQLASILTAMHNNTISGKIGKRVLAEMLQTRDKSRTADVIARDNGWEQVGDTVLLREIALKLVVQHPAEVRQCMYLPVQWIKRLVVIGYT</sequence>
<evidence type="ECO:0000256" key="4">
    <source>
        <dbReference type="ARBA" id="ARBA00022840"/>
    </source>
</evidence>
<keyword evidence="10" id="KW-1185">Reference proteome</keyword>
<evidence type="ECO:0000313" key="9">
    <source>
        <dbReference type="EMBL" id="KAJ1982334.1"/>
    </source>
</evidence>
<dbReference type="PROSITE" id="PS51353">
    <property type="entry name" value="ARSC"/>
    <property type="match status" value="1"/>
</dbReference>
<keyword evidence="2 7" id="KW-0436">Ligase</keyword>
<dbReference type="GO" id="GO:0070681">
    <property type="term" value="P:glutaminyl-tRNAGln biosynthesis via transamidation"/>
    <property type="evidence" value="ECO:0007669"/>
    <property type="project" value="UniProtKB-UniRule"/>
</dbReference>
<dbReference type="InterPro" id="IPR017959">
    <property type="entry name" value="Asn/Gln-tRNA_amidoTrfase_suB/E"/>
</dbReference>
<evidence type="ECO:0000256" key="2">
    <source>
        <dbReference type="ARBA" id="ARBA00022598"/>
    </source>
</evidence>
<dbReference type="SUPFAM" id="SSF89095">
    <property type="entry name" value="GatB/YqeY motif"/>
    <property type="match status" value="1"/>
</dbReference>
<dbReference type="GO" id="GO:0032543">
    <property type="term" value="P:mitochondrial translation"/>
    <property type="evidence" value="ECO:0007669"/>
    <property type="project" value="UniProtKB-UniRule"/>
</dbReference>
<reference evidence="9" key="1">
    <citation type="submission" date="2022-07" db="EMBL/GenBank/DDBJ databases">
        <title>Phylogenomic reconstructions and comparative analyses of Kickxellomycotina fungi.</title>
        <authorList>
            <person name="Reynolds N.K."/>
            <person name="Stajich J.E."/>
            <person name="Barry K."/>
            <person name="Grigoriev I.V."/>
            <person name="Crous P."/>
            <person name="Smith M.E."/>
        </authorList>
    </citation>
    <scope>NUCLEOTIDE SEQUENCE</scope>
    <source>
        <strain evidence="9">RSA 567</strain>
    </source>
</reference>